<dbReference type="Proteomes" id="UP000799771">
    <property type="component" value="Unassembled WGS sequence"/>
</dbReference>
<feature type="compositionally biased region" description="Polar residues" evidence="1">
    <location>
        <begin position="53"/>
        <end position="81"/>
    </location>
</feature>
<proteinExistence type="predicted"/>
<feature type="region of interest" description="Disordered" evidence="1">
    <location>
        <begin position="53"/>
        <end position="105"/>
    </location>
</feature>
<dbReference type="EMBL" id="ML977501">
    <property type="protein sequence ID" value="KAF2132234.1"/>
    <property type="molecule type" value="Genomic_DNA"/>
</dbReference>
<evidence type="ECO:0000313" key="2">
    <source>
        <dbReference type="EMBL" id="KAF2132234.1"/>
    </source>
</evidence>
<organism evidence="2 3">
    <name type="scientific">Dothidotthia symphoricarpi CBS 119687</name>
    <dbReference type="NCBI Taxonomy" id="1392245"/>
    <lineage>
        <taxon>Eukaryota</taxon>
        <taxon>Fungi</taxon>
        <taxon>Dikarya</taxon>
        <taxon>Ascomycota</taxon>
        <taxon>Pezizomycotina</taxon>
        <taxon>Dothideomycetes</taxon>
        <taxon>Pleosporomycetidae</taxon>
        <taxon>Pleosporales</taxon>
        <taxon>Dothidotthiaceae</taxon>
        <taxon>Dothidotthia</taxon>
    </lineage>
</organism>
<evidence type="ECO:0000313" key="3">
    <source>
        <dbReference type="Proteomes" id="UP000799771"/>
    </source>
</evidence>
<sequence length="216" mass="23662">MNLYLFPITTTHMSMSSIPRDPAHSAVLEPHITVTNDSAVACISFHSLSTHSPPQCHTTSHDQTNVTTLPSHPNTTHSPSDPTGEPPQWRHRGARKSLSSAVTSSAVSGSLERRTQHMWICTRHGRRHSPDPQKCDVWQGLLLWLWGCGSSLGWRVRFTYLGEWADGGVGVLGKVLTSCDGLCFVGLEGMAGFFGCAKVLGLWLLLVEDLLFGFEV</sequence>
<reference evidence="2" key="1">
    <citation type="journal article" date="2020" name="Stud. Mycol.">
        <title>101 Dothideomycetes genomes: a test case for predicting lifestyles and emergence of pathogens.</title>
        <authorList>
            <person name="Haridas S."/>
            <person name="Albert R."/>
            <person name="Binder M."/>
            <person name="Bloem J."/>
            <person name="Labutti K."/>
            <person name="Salamov A."/>
            <person name="Andreopoulos B."/>
            <person name="Baker S."/>
            <person name="Barry K."/>
            <person name="Bills G."/>
            <person name="Bluhm B."/>
            <person name="Cannon C."/>
            <person name="Castanera R."/>
            <person name="Culley D."/>
            <person name="Daum C."/>
            <person name="Ezra D."/>
            <person name="Gonzalez J."/>
            <person name="Henrissat B."/>
            <person name="Kuo A."/>
            <person name="Liang C."/>
            <person name="Lipzen A."/>
            <person name="Lutzoni F."/>
            <person name="Magnuson J."/>
            <person name="Mondo S."/>
            <person name="Nolan M."/>
            <person name="Ohm R."/>
            <person name="Pangilinan J."/>
            <person name="Park H.-J."/>
            <person name="Ramirez L."/>
            <person name="Alfaro M."/>
            <person name="Sun H."/>
            <person name="Tritt A."/>
            <person name="Yoshinaga Y."/>
            <person name="Zwiers L.-H."/>
            <person name="Turgeon B."/>
            <person name="Goodwin S."/>
            <person name="Spatafora J."/>
            <person name="Crous P."/>
            <person name="Grigoriev I."/>
        </authorList>
    </citation>
    <scope>NUCLEOTIDE SEQUENCE</scope>
    <source>
        <strain evidence="2">CBS 119687</strain>
    </source>
</reference>
<dbReference type="AlphaFoldDB" id="A0A6A6AMS7"/>
<dbReference type="GeneID" id="54402844"/>
<protein>
    <submittedName>
        <fullName evidence="2">Uncharacterized protein</fullName>
    </submittedName>
</protein>
<name>A0A6A6AMS7_9PLEO</name>
<dbReference type="RefSeq" id="XP_033526621.1">
    <property type="nucleotide sequence ID" value="XM_033662412.1"/>
</dbReference>
<gene>
    <name evidence="2" type="ORF">P153DRAFT_187244</name>
</gene>
<evidence type="ECO:0000256" key="1">
    <source>
        <dbReference type="SAM" id="MobiDB-lite"/>
    </source>
</evidence>
<keyword evidence="3" id="KW-1185">Reference proteome</keyword>
<accession>A0A6A6AMS7</accession>